<gene>
    <name evidence="1" type="ORF">MLD38_016329</name>
</gene>
<evidence type="ECO:0000313" key="1">
    <source>
        <dbReference type="EMBL" id="KAI4378910.1"/>
    </source>
</evidence>
<dbReference type="Proteomes" id="UP001057402">
    <property type="component" value="Chromosome 4"/>
</dbReference>
<sequence length="129" mass="13793">MVFIPLPSKPIVANTACRELGVSPFSMADRVAKMVKEKPVVIFSKSTCCMSHTIKTLISDFGANATVYEIDEIPKGKEVEQGLASRGCNPAVPVVFIGGEFVGGANEVMSLHLNRSLVPMLKSAGALWL</sequence>
<organism evidence="1 2">
    <name type="scientific">Melastoma candidum</name>
    <dbReference type="NCBI Taxonomy" id="119954"/>
    <lineage>
        <taxon>Eukaryota</taxon>
        <taxon>Viridiplantae</taxon>
        <taxon>Streptophyta</taxon>
        <taxon>Embryophyta</taxon>
        <taxon>Tracheophyta</taxon>
        <taxon>Spermatophyta</taxon>
        <taxon>Magnoliopsida</taxon>
        <taxon>eudicotyledons</taxon>
        <taxon>Gunneridae</taxon>
        <taxon>Pentapetalae</taxon>
        <taxon>rosids</taxon>
        <taxon>malvids</taxon>
        <taxon>Myrtales</taxon>
        <taxon>Melastomataceae</taxon>
        <taxon>Melastomatoideae</taxon>
        <taxon>Melastomateae</taxon>
        <taxon>Melastoma</taxon>
    </lineage>
</organism>
<name>A0ACB9RJ48_9MYRT</name>
<dbReference type="EMBL" id="CM042883">
    <property type="protein sequence ID" value="KAI4378910.1"/>
    <property type="molecule type" value="Genomic_DNA"/>
</dbReference>
<keyword evidence="2" id="KW-1185">Reference proteome</keyword>
<proteinExistence type="predicted"/>
<comment type="caution">
    <text evidence="1">The sequence shown here is derived from an EMBL/GenBank/DDBJ whole genome shotgun (WGS) entry which is preliminary data.</text>
</comment>
<accession>A0ACB9RJ48</accession>
<protein>
    <submittedName>
        <fullName evidence="1">Uncharacterized protein</fullName>
    </submittedName>
</protein>
<reference evidence="2" key="1">
    <citation type="journal article" date="2023" name="Front. Plant Sci.">
        <title>Chromosomal-level genome assembly of Melastoma candidum provides insights into trichome evolution.</title>
        <authorList>
            <person name="Zhong Y."/>
            <person name="Wu W."/>
            <person name="Sun C."/>
            <person name="Zou P."/>
            <person name="Liu Y."/>
            <person name="Dai S."/>
            <person name="Zhou R."/>
        </authorList>
    </citation>
    <scope>NUCLEOTIDE SEQUENCE [LARGE SCALE GENOMIC DNA]</scope>
</reference>
<evidence type="ECO:0000313" key="2">
    <source>
        <dbReference type="Proteomes" id="UP001057402"/>
    </source>
</evidence>